<dbReference type="EMBL" id="OU503051">
    <property type="protein sequence ID" value="CAI9778449.1"/>
    <property type="molecule type" value="Genomic_DNA"/>
</dbReference>
<sequence>MEYLSFLGLTDTQAISTARPTTTTRVRNTIAVHRTSGEWRGQFAGGGGGGGAMAEQPSICAGLVMVVCRHPSRAVSTGALCAIARTISNLDDIQIQVIIDLLPCLLNFWTQKGWFPKDSTCRIISEIIRRSKDNLQAVIEAGIISLLLQVFQDAYYCKAAAEVIYNATTKGTNEQIK</sequence>
<keyword evidence="5" id="KW-1185">Reference proteome</keyword>
<dbReference type="GO" id="GO:0015031">
    <property type="term" value="P:protein transport"/>
    <property type="evidence" value="ECO:0007669"/>
    <property type="project" value="UniProtKB-KW"/>
</dbReference>
<dbReference type="Proteomes" id="UP000834106">
    <property type="component" value="Chromosome 16"/>
</dbReference>
<proteinExistence type="inferred from homology"/>
<evidence type="ECO:0000256" key="1">
    <source>
        <dbReference type="ARBA" id="ARBA00010394"/>
    </source>
</evidence>
<gene>
    <name evidence="4" type="ORF">FPE_LOCUS25879</name>
</gene>
<evidence type="ECO:0000313" key="5">
    <source>
        <dbReference type="Proteomes" id="UP000834106"/>
    </source>
</evidence>
<dbReference type="PANTHER" id="PTHR23316">
    <property type="entry name" value="IMPORTIN ALPHA"/>
    <property type="match status" value="1"/>
</dbReference>
<protein>
    <submittedName>
        <fullName evidence="4">Uncharacterized protein</fullName>
    </submittedName>
</protein>
<keyword evidence="2" id="KW-0813">Transport</keyword>
<reference evidence="4" key="1">
    <citation type="submission" date="2023-05" db="EMBL/GenBank/DDBJ databases">
        <authorList>
            <person name="Huff M."/>
        </authorList>
    </citation>
    <scope>NUCLEOTIDE SEQUENCE</scope>
</reference>
<accession>A0AAD2E5X7</accession>
<evidence type="ECO:0000256" key="2">
    <source>
        <dbReference type="ARBA" id="ARBA00022448"/>
    </source>
</evidence>
<dbReference type="AlphaFoldDB" id="A0AAD2E5X7"/>
<dbReference type="SUPFAM" id="SSF48371">
    <property type="entry name" value="ARM repeat"/>
    <property type="match status" value="1"/>
</dbReference>
<organism evidence="4 5">
    <name type="scientific">Fraxinus pennsylvanica</name>
    <dbReference type="NCBI Taxonomy" id="56036"/>
    <lineage>
        <taxon>Eukaryota</taxon>
        <taxon>Viridiplantae</taxon>
        <taxon>Streptophyta</taxon>
        <taxon>Embryophyta</taxon>
        <taxon>Tracheophyta</taxon>
        <taxon>Spermatophyta</taxon>
        <taxon>Magnoliopsida</taxon>
        <taxon>eudicotyledons</taxon>
        <taxon>Gunneridae</taxon>
        <taxon>Pentapetalae</taxon>
        <taxon>asterids</taxon>
        <taxon>lamiids</taxon>
        <taxon>Lamiales</taxon>
        <taxon>Oleaceae</taxon>
        <taxon>Oleeae</taxon>
        <taxon>Fraxinus</taxon>
    </lineage>
</organism>
<dbReference type="Gene3D" id="1.25.10.10">
    <property type="entry name" value="Leucine-rich Repeat Variant"/>
    <property type="match status" value="1"/>
</dbReference>
<comment type="similarity">
    <text evidence="1">Belongs to the importin alpha family.</text>
</comment>
<evidence type="ECO:0000256" key="3">
    <source>
        <dbReference type="ARBA" id="ARBA00022927"/>
    </source>
</evidence>
<evidence type="ECO:0000313" key="4">
    <source>
        <dbReference type="EMBL" id="CAI9778449.1"/>
    </source>
</evidence>
<keyword evidence="3" id="KW-0653">Protein transport</keyword>
<dbReference type="InterPro" id="IPR016024">
    <property type="entry name" value="ARM-type_fold"/>
</dbReference>
<name>A0AAD2E5X7_9LAMI</name>
<dbReference type="InterPro" id="IPR011989">
    <property type="entry name" value="ARM-like"/>
</dbReference>